<evidence type="ECO:0000313" key="3">
    <source>
        <dbReference type="Proteomes" id="UP001562354"/>
    </source>
</evidence>
<name>A0ABR3PGN7_9PEZI</name>
<feature type="region of interest" description="Disordered" evidence="1">
    <location>
        <begin position="98"/>
        <end position="166"/>
    </location>
</feature>
<reference evidence="2 3" key="1">
    <citation type="submission" date="2024-07" db="EMBL/GenBank/DDBJ databases">
        <title>Draft sequence of the Neodothiora populina.</title>
        <authorList>
            <person name="Drown D.D."/>
            <person name="Schuette U.S."/>
            <person name="Buechlein A.B."/>
            <person name="Rusch D.R."/>
            <person name="Winton L.W."/>
            <person name="Adams G.A."/>
        </authorList>
    </citation>
    <scope>NUCLEOTIDE SEQUENCE [LARGE SCALE GENOMIC DNA]</scope>
    <source>
        <strain evidence="2 3">CPC 39397</strain>
    </source>
</reference>
<sequence>MSANPIRPIAHPTPRLKSNGTLRQQYQHQPGGGGGGSGPPAQGYRAASEEETVQDRHQRNQAASILANYEQLVWLAMARNESIVQTRLYYEAILAGLPTTDPDVEWPTEYQSASKDAQGRSPAGKGKARAVGEGSSKHKNAGEGGSSSSAKKRDRDRGSGRRSLGA</sequence>
<dbReference type="RefSeq" id="XP_069201427.1">
    <property type="nucleotide sequence ID" value="XM_069347978.1"/>
</dbReference>
<dbReference type="Proteomes" id="UP001562354">
    <property type="component" value="Unassembled WGS sequence"/>
</dbReference>
<protein>
    <submittedName>
        <fullName evidence="2">Uncharacterized protein</fullName>
    </submittedName>
</protein>
<evidence type="ECO:0000256" key="1">
    <source>
        <dbReference type="SAM" id="MobiDB-lite"/>
    </source>
</evidence>
<gene>
    <name evidence="2" type="ORF">AAFC00_002077</name>
</gene>
<organism evidence="2 3">
    <name type="scientific">Neodothiora populina</name>
    <dbReference type="NCBI Taxonomy" id="2781224"/>
    <lineage>
        <taxon>Eukaryota</taxon>
        <taxon>Fungi</taxon>
        <taxon>Dikarya</taxon>
        <taxon>Ascomycota</taxon>
        <taxon>Pezizomycotina</taxon>
        <taxon>Dothideomycetes</taxon>
        <taxon>Dothideomycetidae</taxon>
        <taxon>Dothideales</taxon>
        <taxon>Dothioraceae</taxon>
        <taxon>Neodothiora</taxon>
    </lineage>
</organism>
<accession>A0ABR3PGN7</accession>
<evidence type="ECO:0000313" key="2">
    <source>
        <dbReference type="EMBL" id="KAL1305153.1"/>
    </source>
</evidence>
<keyword evidence="3" id="KW-1185">Reference proteome</keyword>
<dbReference type="GeneID" id="95975779"/>
<dbReference type="EMBL" id="JBFMKM010000007">
    <property type="protein sequence ID" value="KAL1305153.1"/>
    <property type="molecule type" value="Genomic_DNA"/>
</dbReference>
<comment type="caution">
    <text evidence="2">The sequence shown here is derived from an EMBL/GenBank/DDBJ whole genome shotgun (WGS) entry which is preliminary data.</text>
</comment>
<proteinExistence type="predicted"/>
<feature type="region of interest" description="Disordered" evidence="1">
    <location>
        <begin position="1"/>
        <end position="59"/>
    </location>
</feature>